<dbReference type="Proteomes" id="UP001518976">
    <property type="component" value="Unassembled WGS sequence"/>
</dbReference>
<evidence type="ECO:0000313" key="3">
    <source>
        <dbReference type="Proteomes" id="UP001518976"/>
    </source>
</evidence>
<sequence length="55" mass="6232">MSRPDLPLPGLPVWLRTPVRLCPVSTVSHQQSAALDGRPEAERRTTRHLRTVYVN</sequence>
<proteinExistence type="predicted"/>
<comment type="caution">
    <text evidence="2">The sequence shown here is derived from an EMBL/GenBank/DDBJ whole genome shotgun (WGS) entry which is preliminary data.</text>
</comment>
<keyword evidence="3" id="KW-1185">Reference proteome</keyword>
<accession>A0ABS3WT40</accession>
<protein>
    <submittedName>
        <fullName evidence="2">Uncharacterized protein</fullName>
    </submittedName>
</protein>
<dbReference type="RefSeq" id="WP_209265079.1">
    <property type="nucleotide sequence ID" value="NZ_JAFFZN010000009.1"/>
</dbReference>
<name>A0ABS3WT40_9ACTN</name>
<evidence type="ECO:0000256" key="1">
    <source>
        <dbReference type="SAM" id="MobiDB-lite"/>
    </source>
</evidence>
<feature type="region of interest" description="Disordered" evidence="1">
    <location>
        <begin position="28"/>
        <end position="55"/>
    </location>
</feature>
<organism evidence="2 3">
    <name type="scientific">Streptomyces spirodelae</name>
    <dbReference type="NCBI Taxonomy" id="2812904"/>
    <lineage>
        <taxon>Bacteria</taxon>
        <taxon>Bacillati</taxon>
        <taxon>Actinomycetota</taxon>
        <taxon>Actinomycetes</taxon>
        <taxon>Kitasatosporales</taxon>
        <taxon>Streptomycetaceae</taxon>
        <taxon>Streptomyces</taxon>
    </lineage>
</organism>
<evidence type="ECO:0000313" key="2">
    <source>
        <dbReference type="EMBL" id="MBO8186273.1"/>
    </source>
</evidence>
<gene>
    <name evidence="2" type="ORF">JW592_12450</name>
</gene>
<reference evidence="2 3" key="1">
    <citation type="submission" date="2021-02" db="EMBL/GenBank/DDBJ databases">
        <title>Streptomyces spirodelae sp. nov., isolated from duckweed.</title>
        <authorList>
            <person name="Saimee Y."/>
            <person name="Duangmal K."/>
        </authorList>
    </citation>
    <scope>NUCLEOTIDE SEQUENCE [LARGE SCALE GENOMIC DNA]</scope>
    <source>
        <strain evidence="2 3">DW4-2</strain>
    </source>
</reference>
<dbReference type="EMBL" id="JAFFZN010000009">
    <property type="protein sequence ID" value="MBO8186273.1"/>
    <property type="molecule type" value="Genomic_DNA"/>
</dbReference>
<feature type="compositionally biased region" description="Basic residues" evidence="1">
    <location>
        <begin position="45"/>
        <end position="55"/>
    </location>
</feature>